<feature type="compositionally biased region" description="Polar residues" evidence="1">
    <location>
        <begin position="178"/>
        <end position="196"/>
    </location>
</feature>
<feature type="region of interest" description="Disordered" evidence="1">
    <location>
        <begin position="133"/>
        <end position="157"/>
    </location>
</feature>
<accession>A0A7J7EY08</accession>
<comment type="caution">
    <text evidence="2">The sequence shown here is derived from an EMBL/GenBank/DDBJ whole genome shotgun (WGS) entry which is preliminary data.</text>
</comment>
<dbReference type="AlphaFoldDB" id="A0A7J7EY08"/>
<evidence type="ECO:0000313" key="2">
    <source>
        <dbReference type="EMBL" id="KAF5920690.1"/>
    </source>
</evidence>
<keyword evidence="3" id="KW-1185">Reference proteome</keyword>
<feature type="region of interest" description="Disordered" evidence="1">
    <location>
        <begin position="178"/>
        <end position="199"/>
    </location>
</feature>
<gene>
    <name evidence="2" type="ORF">HPG69_014727</name>
</gene>
<reference evidence="2 3" key="1">
    <citation type="journal article" date="2020" name="Mol. Biol. Evol.">
        <title>Interspecific Gene Flow and the Evolution of Specialization in Black and White Rhinoceros.</title>
        <authorList>
            <person name="Moodley Y."/>
            <person name="Westbury M.V."/>
            <person name="Russo I.M."/>
            <person name="Gopalakrishnan S."/>
            <person name="Rakotoarivelo A."/>
            <person name="Olsen R.A."/>
            <person name="Prost S."/>
            <person name="Tunstall T."/>
            <person name="Ryder O.A."/>
            <person name="Dalen L."/>
            <person name="Bruford M.W."/>
        </authorList>
    </citation>
    <scope>NUCLEOTIDE SEQUENCE [LARGE SCALE GENOMIC DNA]</scope>
    <source>
        <strain evidence="2">SBR-YM</strain>
        <tissue evidence="2">Skin</tissue>
    </source>
</reference>
<feature type="region of interest" description="Disordered" evidence="1">
    <location>
        <begin position="495"/>
        <end position="556"/>
    </location>
</feature>
<organism evidence="2 3">
    <name type="scientific">Diceros bicornis minor</name>
    <name type="common">South-central black rhinoceros</name>
    <dbReference type="NCBI Taxonomy" id="77932"/>
    <lineage>
        <taxon>Eukaryota</taxon>
        <taxon>Metazoa</taxon>
        <taxon>Chordata</taxon>
        <taxon>Craniata</taxon>
        <taxon>Vertebrata</taxon>
        <taxon>Euteleostomi</taxon>
        <taxon>Mammalia</taxon>
        <taxon>Eutheria</taxon>
        <taxon>Laurasiatheria</taxon>
        <taxon>Perissodactyla</taxon>
        <taxon>Rhinocerotidae</taxon>
        <taxon>Diceros</taxon>
    </lineage>
</organism>
<feature type="compositionally biased region" description="Polar residues" evidence="1">
    <location>
        <begin position="541"/>
        <end position="552"/>
    </location>
</feature>
<sequence length="587" mass="63293">MVSSAFQTPEYTALTTSIHKTSPFGLKISSASITAEDSGASTDFGEIRKTLAHRNIEAEATPTLHIPTYCASIQVKKQRQQICPYSQPGQTTMSFTSALGKKSSFPILVISLSEEPKIQNFITEVETHKAASSHWIPPESSSPTRVTSRGGCKAPASAVTNKRQWGISSILTIMPSLEESSSTKDSAQPSESSTAAPWTVTDKTVKLHAADEQQMSISFPEIVGINRTPESSELTSLYDSNTSSEKLSTYTDINDPFLTFLPDPASILTLTTSECTSTATLSSLLRVTQVHRNSFWSRNQPVHLNTGILFRVQHRWYQASLDGHKFPVAVIPPERTMTLSTSSKGQRLKAPTTLGMTALPVSRSEAQTTSMTTEMREVSANSLGLVSVVIHSPGLVKTTSLVGMSTETGSSSSPTWINTSVETLAASETTTDTANTEGIDPSTDATVSTVWVTNSGAELRSSAPTHSESQRVTSPVVTVFTMEATNIYSSTSIFPKSARTEAESTSTSQNSSTGTDTSTVFSQVSSTVTTEVTRTEFTSSDRISSPDFTQSVGDPDIPIGTNINHFTFPSMFHGRFFTHDLHHTTSF</sequence>
<evidence type="ECO:0000256" key="1">
    <source>
        <dbReference type="SAM" id="MobiDB-lite"/>
    </source>
</evidence>
<dbReference type="Proteomes" id="UP000551758">
    <property type="component" value="Unassembled WGS sequence"/>
</dbReference>
<proteinExistence type="predicted"/>
<name>A0A7J7EY08_DICBM</name>
<feature type="compositionally biased region" description="Low complexity" evidence="1">
    <location>
        <begin position="503"/>
        <end position="540"/>
    </location>
</feature>
<dbReference type="EMBL" id="JACDTQ010001936">
    <property type="protein sequence ID" value="KAF5920690.1"/>
    <property type="molecule type" value="Genomic_DNA"/>
</dbReference>
<protein>
    <submittedName>
        <fullName evidence="2">Uncharacterized protein</fullName>
    </submittedName>
</protein>
<evidence type="ECO:0000313" key="3">
    <source>
        <dbReference type="Proteomes" id="UP000551758"/>
    </source>
</evidence>